<name>A0A0A9GC03_ARUDO</name>
<dbReference type="EMBL" id="GBRH01179698">
    <property type="protein sequence ID" value="JAE18198.1"/>
    <property type="molecule type" value="Transcribed_RNA"/>
</dbReference>
<protein>
    <submittedName>
        <fullName evidence="1">Uncharacterized protein</fullName>
    </submittedName>
</protein>
<accession>A0A0A9GC03</accession>
<dbReference type="AlphaFoldDB" id="A0A0A9GC03"/>
<dbReference type="EMBL" id="GBRH01174658">
    <property type="protein sequence ID" value="JAE23238.1"/>
    <property type="molecule type" value="Transcribed_RNA"/>
</dbReference>
<proteinExistence type="predicted"/>
<organism evidence="1">
    <name type="scientific">Arundo donax</name>
    <name type="common">Giant reed</name>
    <name type="synonym">Donax arundinaceus</name>
    <dbReference type="NCBI Taxonomy" id="35708"/>
    <lineage>
        <taxon>Eukaryota</taxon>
        <taxon>Viridiplantae</taxon>
        <taxon>Streptophyta</taxon>
        <taxon>Embryophyta</taxon>
        <taxon>Tracheophyta</taxon>
        <taxon>Spermatophyta</taxon>
        <taxon>Magnoliopsida</taxon>
        <taxon>Liliopsida</taxon>
        <taxon>Poales</taxon>
        <taxon>Poaceae</taxon>
        <taxon>PACMAD clade</taxon>
        <taxon>Arundinoideae</taxon>
        <taxon>Arundineae</taxon>
        <taxon>Arundo</taxon>
    </lineage>
</organism>
<evidence type="ECO:0000313" key="1">
    <source>
        <dbReference type="EMBL" id="JAE18198.1"/>
    </source>
</evidence>
<reference evidence="1" key="1">
    <citation type="submission" date="2014-09" db="EMBL/GenBank/DDBJ databases">
        <authorList>
            <person name="Magalhaes I.L.F."/>
            <person name="Oliveira U."/>
            <person name="Santos F.R."/>
            <person name="Vidigal T.H.D.A."/>
            <person name="Brescovit A.D."/>
            <person name="Santos A.J."/>
        </authorList>
    </citation>
    <scope>NUCLEOTIDE SEQUENCE</scope>
    <source>
        <tissue evidence="1">Shoot tissue taken approximately 20 cm above the soil surface</tissue>
    </source>
</reference>
<sequence length="19" mass="2339">MHKFLFVKFSNSYDSYLVL</sequence>
<reference evidence="1" key="2">
    <citation type="journal article" date="2015" name="Data Brief">
        <title>Shoot transcriptome of the giant reed, Arundo donax.</title>
        <authorList>
            <person name="Barrero R.A."/>
            <person name="Guerrero F.D."/>
            <person name="Moolhuijzen P."/>
            <person name="Goolsby J.A."/>
            <person name="Tidwell J."/>
            <person name="Bellgard S.E."/>
            <person name="Bellgard M.I."/>
        </authorList>
    </citation>
    <scope>NUCLEOTIDE SEQUENCE</scope>
    <source>
        <tissue evidence="1">Shoot tissue taken approximately 20 cm above the soil surface</tissue>
    </source>
</reference>